<dbReference type="AlphaFoldDB" id="D7E5N0"/>
<keyword evidence="1" id="KW-0614">Plasmid</keyword>
<sequence length="53" mass="6225">MEEVVKEANNLINTNYSRQKTQQKVKLILKLLQILLPKLGGEKRKLLLHRLTE</sequence>
<dbReference type="KEGG" id="naz:Aazo_5291"/>
<organism evidence="1 2">
    <name type="scientific">Nostoc azollae (strain 0708)</name>
    <name type="common">Anabaena azollae (strain 0708)</name>
    <dbReference type="NCBI Taxonomy" id="551115"/>
    <lineage>
        <taxon>Bacteria</taxon>
        <taxon>Bacillati</taxon>
        <taxon>Cyanobacteriota</taxon>
        <taxon>Cyanophyceae</taxon>
        <taxon>Nostocales</taxon>
        <taxon>Nostocaceae</taxon>
        <taxon>Trichormus</taxon>
    </lineage>
</organism>
<reference evidence="1 2" key="1">
    <citation type="journal article" date="2010" name="PLoS ONE">
        <title>Genome erosion in a nitrogen-fixing vertically transmitted endosymbiotic multicellular cyanobacterium.</title>
        <authorList>
            <person name="Ran L."/>
            <person name="Larsson J."/>
            <person name="Vigil-Stenman T."/>
            <person name="Nylander J.A."/>
            <person name="Ininbergs K."/>
            <person name="Zheng W.W."/>
            <person name="Lapidus A."/>
            <person name="Lowry S."/>
            <person name="Haselkorn R."/>
            <person name="Bergman B."/>
        </authorList>
    </citation>
    <scope>NUCLEOTIDE SEQUENCE [LARGE SCALE GENOMIC DNA]</scope>
    <source>
        <strain evidence="2">0708</strain>
        <plasmid evidence="2">Plasmid pAzo01</plasmid>
    </source>
</reference>
<evidence type="ECO:0000313" key="1">
    <source>
        <dbReference type="EMBL" id="ADI66289.1"/>
    </source>
</evidence>
<evidence type="ECO:0000313" key="2">
    <source>
        <dbReference type="Proteomes" id="UP000001511"/>
    </source>
</evidence>
<accession>D7E5N0</accession>
<proteinExistence type="predicted"/>
<protein>
    <submittedName>
        <fullName evidence="1">Uncharacterized protein</fullName>
    </submittedName>
</protein>
<keyword evidence="2" id="KW-1185">Reference proteome</keyword>
<geneLocation type="plasmid" evidence="1 2">
    <name>pAzo01</name>
</geneLocation>
<dbReference type="HOGENOM" id="CLU_3064064_0_0_3"/>
<gene>
    <name evidence="1" type="ordered locus">Aazo_5291</name>
</gene>
<name>D7E5N0_NOSA0</name>
<dbReference type="EMBL" id="CP002060">
    <property type="protein sequence ID" value="ADI66289.1"/>
    <property type="molecule type" value="Genomic_DNA"/>
</dbReference>
<dbReference type="Proteomes" id="UP000001511">
    <property type="component" value="Plasmid pAzo01"/>
</dbReference>